<feature type="transmembrane region" description="Helical" evidence="1">
    <location>
        <begin position="163"/>
        <end position="182"/>
    </location>
</feature>
<accession>A0A1H6AP99</accession>
<proteinExistence type="predicted"/>
<reference evidence="2 3" key="1">
    <citation type="submission" date="2016-10" db="EMBL/GenBank/DDBJ databases">
        <authorList>
            <person name="de Groot N.N."/>
        </authorList>
    </citation>
    <scope>NUCLEOTIDE SEQUENCE [LARGE SCALE GENOMIC DNA]</scope>
    <source>
        <strain evidence="2 3">DSM 26656</strain>
    </source>
</reference>
<name>A0A1H6AP99_9HYPH</name>
<organism evidence="2 3">
    <name type="scientific">Bosea lathyri</name>
    <dbReference type="NCBI Taxonomy" id="1036778"/>
    <lineage>
        <taxon>Bacteria</taxon>
        <taxon>Pseudomonadati</taxon>
        <taxon>Pseudomonadota</taxon>
        <taxon>Alphaproteobacteria</taxon>
        <taxon>Hyphomicrobiales</taxon>
        <taxon>Boseaceae</taxon>
        <taxon>Bosea</taxon>
    </lineage>
</organism>
<feature type="transmembrane region" description="Helical" evidence="1">
    <location>
        <begin position="88"/>
        <end position="107"/>
    </location>
</feature>
<dbReference type="Proteomes" id="UP000236743">
    <property type="component" value="Unassembled WGS sequence"/>
</dbReference>
<keyword evidence="1" id="KW-1133">Transmembrane helix</keyword>
<gene>
    <name evidence="2" type="ORF">SAMN04488115_10634</name>
</gene>
<evidence type="ECO:0000313" key="3">
    <source>
        <dbReference type="Proteomes" id="UP000236743"/>
    </source>
</evidence>
<keyword evidence="1" id="KW-0812">Transmembrane</keyword>
<keyword evidence="1" id="KW-0472">Membrane</keyword>
<feature type="transmembrane region" description="Helical" evidence="1">
    <location>
        <begin position="282"/>
        <end position="304"/>
    </location>
</feature>
<evidence type="ECO:0000313" key="2">
    <source>
        <dbReference type="EMBL" id="SEG50351.1"/>
    </source>
</evidence>
<dbReference type="OrthoDB" id="9811974at2"/>
<sequence length="380" mass="39232">MSGASASLARREPAAGVTQGRLVLRVPLLALAAIALLTGLCGGLVRLGWSIPHGNSFAQLHGPLLLSGLFGTLICLERAVALGRGWAYAAPALSGLGTLALLAGAPIPVGASAYALAAAVLALGSLVITISQPAVFTGTLLFGALAWLAGNVLWALGSPIPEVIGWWLAFLVLTIAAERLELSRLRAPKRGSEALFLFAFGMLLAGAQNGVMTTNGATLFGTALLIMKAWLLRHDIACLNVQRRGQPRFMAACMLAGYVWLAVAGVALIAYPPGASTFGYDIALHAVLIGFVVSMVFGHALVILPGLIRLRVRYAATLYVPLFLLHGAVALRVGAGVAEWGTGRASSGALVLLALACFAIALTVSSRRSRTSAAETAEIA</sequence>
<feature type="transmembrane region" description="Helical" evidence="1">
    <location>
        <begin position="57"/>
        <end position="76"/>
    </location>
</feature>
<feature type="transmembrane region" description="Helical" evidence="1">
    <location>
        <begin position="28"/>
        <end position="51"/>
    </location>
</feature>
<dbReference type="AlphaFoldDB" id="A0A1H6AP99"/>
<keyword evidence="3" id="KW-1185">Reference proteome</keyword>
<feature type="transmembrane region" description="Helical" evidence="1">
    <location>
        <begin position="316"/>
        <end position="335"/>
    </location>
</feature>
<feature type="transmembrane region" description="Helical" evidence="1">
    <location>
        <begin position="347"/>
        <end position="364"/>
    </location>
</feature>
<feature type="transmembrane region" description="Helical" evidence="1">
    <location>
        <begin position="217"/>
        <end position="237"/>
    </location>
</feature>
<protein>
    <submittedName>
        <fullName evidence="2">Uncharacterized protein</fullName>
    </submittedName>
</protein>
<feature type="transmembrane region" description="Helical" evidence="1">
    <location>
        <begin position="249"/>
        <end position="270"/>
    </location>
</feature>
<dbReference type="EMBL" id="FNUY01000006">
    <property type="protein sequence ID" value="SEG50351.1"/>
    <property type="molecule type" value="Genomic_DNA"/>
</dbReference>
<evidence type="ECO:0000256" key="1">
    <source>
        <dbReference type="SAM" id="Phobius"/>
    </source>
</evidence>